<evidence type="ECO:0000313" key="1">
    <source>
        <dbReference type="EMBL" id="GLQ86399.1"/>
    </source>
</evidence>
<accession>A0AA37SNX2</accession>
<evidence type="ECO:0000313" key="2">
    <source>
        <dbReference type="Proteomes" id="UP001156708"/>
    </source>
</evidence>
<dbReference type="AlphaFoldDB" id="A0AA37SNX2"/>
<sequence>MVDFFDFMNTINRAQSRNEMEDGALAMDQYGAFLRGAPHPEGVQHFGFFPRGVHII</sequence>
<proteinExistence type="predicted"/>
<name>A0AA37SNX2_9PROT</name>
<dbReference type="Proteomes" id="UP001156708">
    <property type="component" value="Unassembled WGS sequence"/>
</dbReference>
<dbReference type="RefSeq" id="WP_174787577.1">
    <property type="nucleotide sequence ID" value="NZ_BJMK01000011.1"/>
</dbReference>
<reference evidence="2" key="1">
    <citation type="journal article" date="2019" name="Int. J. Syst. Evol. Microbiol.">
        <title>The Global Catalogue of Microorganisms (GCM) 10K type strain sequencing project: providing services to taxonomists for standard genome sequencing and annotation.</title>
        <authorList>
            <consortium name="The Broad Institute Genomics Platform"/>
            <consortium name="The Broad Institute Genome Sequencing Center for Infectious Disease"/>
            <person name="Wu L."/>
            <person name="Ma J."/>
        </authorList>
    </citation>
    <scope>NUCLEOTIDE SEQUENCE [LARGE SCALE GENOMIC DNA]</scope>
    <source>
        <strain evidence="2">NBRC 12467</strain>
    </source>
</reference>
<organism evidence="1 2">
    <name type="scientific">Gluconobacter sphaericus NBRC 12467</name>
    <dbReference type="NCBI Taxonomy" id="1307951"/>
    <lineage>
        <taxon>Bacteria</taxon>
        <taxon>Pseudomonadati</taxon>
        <taxon>Pseudomonadota</taxon>
        <taxon>Alphaproteobacteria</taxon>
        <taxon>Acetobacterales</taxon>
        <taxon>Acetobacteraceae</taxon>
        <taxon>Gluconobacter</taxon>
    </lineage>
</organism>
<gene>
    <name evidence="1" type="ORF">GCM10007872_33140</name>
</gene>
<keyword evidence="2" id="KW-1185">Reference proteome</keyword>
<protein>
    <submittedName>
        <fullName evidence="1">Uncharacterized protein</fullName>
    </submittedName>
</protein>
<dbReference type="EMBL" id="BSNZ01000063">
    <property type="protein sequence ID" value="GLQ86399.1"/>
    <property type="molecule type" value="Genomic_DNA"/>
</dbReference>
<comment type="caution">
    <text evidence="1">The sequence shown here is derived from an EMBL/GenBank/DDBJ whole genome shotgun (WGS) entry which is preliminary data.</text>
</comment>